<evidence type="ECO:0008006" key="4">
    <source>
        <dbReference type="Google" id="ProtNLM"/>
    </source>
</evidence>
<sequence length="642" mass="73472">MSAAYYRLKKYRQKQSAEAEVSTSRSDVPNIEQHEIENLNLSSEMPMEVSVGSVSNNSLSLSQHTNTRNHDSNNYSNHLLNIFDSSVEYNISPDTSSLHYESPLSSPSSENSSHMNNSENHGHFDNDITANVPSLREKLRNFAVQFRTNLTVEIIENLLQILRSENHCDLPKSAVGLLQTKSNNNIIIMKSSKNTNGSYVYFGIEEGLKSIITDDYTENSIRLLFNIDGLPLYNSSSYQFWPILGLILHNDYESNPFIVAVFSGDSKPQNVNNYLKDFVQETITLIQNGLVIGQRHFKIEIVGFSCDTPARSYIKKCKGHGGFYACERCETKGKTINKKRVYPSIKSKLRTKKSFTRQHQSEHHLDGRTRLLDIPKFDPVRCVFLDSMHLLYLGIMKWILQQLLGTKSHVNRKCKLSRCQIQELNSTLNVFVKLIPKEFQRKKLDLATFNYWKATQFRFFLNYCGALVLVKVIPKKMYKHFLLLVVACRILNDPELCIEYVSYARELLRKFFELLSSFYGPDSQIMNSHNLIHLADDVEHANMVLSAVSAFPFENFLGKIKRLIRGRSQPLEQLVRRVSEQKSCPEVTKKNGIRKKKLLIVNPDITHKTKGNIKSIILRGVEISSSKPNNIVKLNSGKVFSI</sequence>
<feature type="non-terminal residue" evidence="2">
    <location>
        <position position="642"/>
    </location>
</feature>
<name>A0A6G0VQG5_APHCR</name>
<feature type="compositionally biased region" description="Low complexity" evidence="1">
    <location>
        <begin position="50"/>
        <end position="62"/>
    </location>
</feature>
<evidence type="ECO:0000313" key="3">
    <source>
        <dbReference type="Proteomes" id="UP000478052"/>
    </source>
</evidence>
<evidence type="ECO:0000313" key="2">
    <source>
        <dbReference type="EMBL" id="KAF0703757.1"/>
    </source>
</evidence>
<dbReference type="AlphaFoldDB" id="A0A6G0VQG5"/>
<comment type="caution">
    <text evidence="2">The sequence shown here is derived from an EMBL/GenBank/DDBJ whole genome shotgun (WGS) entry which is preliminary data.</text>
</comment>
<proteinExistence type="predicted"/>
<protein>
    <recommendedName>
        <fullName evidence="4">DUF4806 domain-containing protein</fullName>
    </recommendedName>
</protein>
<keyword evidence="3" id="KW-1185">Reference proteome</keyword>
<feature type="compositionally biased region" description="Low complexity" evidence="1">
    <location>
        <begin position="96"/>
        <end position="119"/>
    </location>
</feature>
<feature type="region of interest" description="Disordered" evidence="1">
    <location>
        <begin position="94"/>
        <end position="128"/>
    </location>
</feature>
<dbReference type="PANTHER" id="PTHR33053">
    <property type="entry name" value="PROTEIN, PUTATIVE-RELATED"/>
    <property type="match status" value="1"/>
</dbReference>
<reference evidence="2 3" key="1">
    <citation type="submission" date="2019-08" db="EMBL/GenBank/DDBJ databases">
        <title>Whole genome of Aphis craccivora.</title>
        <authorList>
            <person name="Voronova N.V."/>
            <person name="Shulinski R.S."/>
            <person name="Bandarenka Y.V."/>
            <person name="Zhorov D.G."/>
            <person name="Warner D."/>
        </authorList>
    </citation>
    <scope>NUCLEOTIDE SEQUENCE [LARGE SCALE GENOMIC DNA]</scope>
    <source>
        <strain evidence="2">180601</strain>
        <tissue evidence="2">Whole Body</tissue>
    </source>
</reference>
<accession>A0A6G0VQG5</accession>
<dbReference type="OrthoDB" id="6612673at2759"/>
<feature type="region of interest" description="Disordered" evidence="1">
    <location>
        <begin position="50"/>
        <end position="73"/>
    </location>
</feature>
<dbReference type="PANTHER" id="PTHR33053:SF9">
    <property type="entry name" value="AGAP000105-PA"/>
    <property type="match status" value="1"/>
</dbReference>
<gene>
    <name evidence="2" type="ORF">FWK35_00038704</name>
</gene>
<dbReference type="EMBL" id="VUJU01013761">
    <property type="protein sequence ID" value="KAF0703757.1"/>
    <property type="molecule type" value="Genomic_DNA"/>
</dbReference>
<dbReference type="Proteomes" id="UP000478052">
    <property type="component" value="Unassembled WGS sequence"/>
</dbReference>
<organism evidence="2 3">
    <name type="scientific">Aphis craccivora</name>
    <name type="common">Cowpea aphid</name>
    <dbReference type="NCBI Taxonomy" id="307492"/>
    <lineage>
        <taxon>Eukaryota</taxon>
        <taxon>Metazoa</taxon>
        <taxon>Ecdysozoa</taxon>
        <taxon>Arthropoda</taxon>
        <taxon>Hexapoda</taxon>
        <taxon>Insecta</taxon>
        <taxon>Pterygota</taxon>
        <taxon>Neoptera</taxon>
        <taxon>Paraneoptera</taxon>
        <taxon>Hemiptera</taxon>
        <taxon>Sternorrhyncha</taxon>
        <taxon>Aphidomorpha</taxon>
        <taxon>Aphidoidea</taxon>
        <taxon>Aphididae</taxon>
        <taxon>Aphidini</taxon>
        <taxon>Aphis</taxon>
        <taxon>Aphis</taxon>
    </lineage>
</organism>
<evidence type="ECO:0000256" key="1">
    <source>
        <dbReference type="SAM" id="MobiDB-lite"/>
    </source>
</evidence>